<dbReference type="InterPro" id="IPR001516">
    <property type="entry name" value="Proton_antipo_N"/>
</dbReference>
<dbReference type="NCBIfam" id="TIGR01974">
    <property type="entry name" value="NDH_I_L"/>
    <property type="match status" value="1"/>
</dbReference>
<dbReference type="Pfam" id="PF00662">
    <property type="entry name" value="Proton_antipo_N"/>
    <property type="match status" value="1"/>
</dbReference>
<dbReference type="GO" id="GO:0008137">
    <property type="term" value="F:NADH dehydrogenase (ubiquinone) activity"/>
    <property type="evidence" value="ECO:0007669"/>
    <property type="project" value="InterPro"/>
</dbReference>
<evidence type="ECO:0000256" key="5">
    <source>
        <dbReference type="RuleBase" id="RU000320"/>
    </source>
</evidence>
<protein>
    <submittedName>
        <fullName evidence="10">NADH dehydrogenase subunit L</fullName>
    </submittedName>
</protein>
<dbReference type="EMBL" id="LT629690">
    <property type="protein sequence ID" value="SDF11264.1"/>
    <property type="molecule type" value="Genomic_DNA"/>
</dbReference>
<feature type="transmembrane region" description="Helical" evidence="7">
    <location>
        <begin position="341"/>
        <end position="358"/>
    </location>
</feature>
<evidence type="ECO:0000313" key="11">
    <source>
        <dbReference type="Proteomes" id="UP000182427"/>
    </source>
</evidence>
<feature type="transmembrane region" description="Helical" evidence="7">
    <location>
        <begin position="418"/>
        <end position="439"/>
    </location>
</feature>
<dbReference type="Gene3D" id="1.20.5.2700">
    <property type="match status" value="1"/>
</dbReference>
<evidence type="ECO:0000259" key="8">
    <source>
        <dbReference type="Pfam" id="PF00361"/>
    </source>
</evidence>
<evidence type="ECO:0000259" key="9">
    <source>
        <dbReference type="Pfam" id="PF00662"/>
    </source>
</evidence>
<feature type="domain" description="NADH:quinone oxidoreductase/Mrp antiporter transmembrane" evidence="8">
    <location>
        <begin position="135"/>
        <end position="426"/>
    </location>
</feature>
<evidence type="ECO:0000256" key="3">
    <source>
        <dbReference type="ARBA" id="ARBA00022989"/>
    </source>
</evidence>
<dbReference type="NCBIfam" id="NF005141">
    <property type="entry name" value="PRK06590.1"/>
    <property type="match status" value="1"/>
</dbReference>
<feature type="transmembrane region" description="Helical" evidence="7">
    <location>
        <begin position="650"/>
        <end position="670"/>
    </location>
</feature>
<accession>A0A1G7IFH6</accession>
<dbReference type="InterPro" id="IPR018393">
    <property type="entry name" value="NADHpl_OxRdtase_5_subgr"/>
</dbReference>
<dbReference type="Pfam" id="PF00361">
    <property type="entry name" value="Proton_antipo_M"/>
    <property type="match status" value="1"/>
</dbReference>
<proteinExistence type="predicted"/>
<feature type="transmembrane region" description="Helical" evidence="7">
    <location>
        <begin position="485"/>
        <end position="504"/>
    </location>
</feature>
<feature type="transmembrane region" description="Helical" evidence="7">
    <location>
        <begin position="181"/>
        <end position="206"/>
    </location>
</feature>
<feature type="transmembrane region" description="Helical" evidence="7">
    <location>
        <begin position="309"/>
        <end position="335"/>
    </location>
</feature>
<dbReference type="GO" id="GO:0042773">
    <property type="term" value="P:ATP synthesis coupled electron transport"/>
    <property type="evidence" value="ECO:0007669"/>
    <property type="project" value="InterPro"/>
</dbReference>
<dbReference type="PANTHER" id="PTHR42829:SF2">
    <property type="entry name" value="NADH-UBIQUINONE OXIDOREDUCTASE CHAIN 5"/>
    <property type="match status" value="1"/>
</dbReference>
<dbReference type="InterPro" id="IPR003945">
    <property type="entry name" value="NU5C-like"/>
</dbReference>
<feature type="transmembrane region" description="Helical" evidence="7">
    <location>
        <begin position="6"/>
        <end position="23"/>
    </location>
</feature>
<dbReference type="AlphaFoldDB" id="A0A1G7IFH6"/>
<dbReference type="Proteomes" id="UP000182427">
    <property type="component" value="Chromosome I"/>
</dbReference>
<feature type="transmembrane region" description="Helical" evidence="7">
    <location>
        <begin position="30"/>
        <end position="52"/>
    </location>
</feature>
<keyword evidence="4 7" id="KW-0472">Membrane</keyword>
<name>A0A1G7IFH6_9BACT</name>
<feature type="transmembrane region" description="Helical" evidence="7">
    <location>
        <begin position="547"/>
        <end position="566"/>
    </location>
</feature>
<reference evidence="10 11" key="1">
    <citation type="submission" date="2016-10" db="EMBL/GenBank/DDBJ databases">
        <authorList>
            <person name="de Groot N.N."/>
        </authorList>
    </citation>
    <scope>NUCLEOTIDE SEQUENCE [LARGE SCALE GENOMIC DNA]</scope>
    <source>
        <strain evidence="10 11">GAS232</strain>
    </source>
</reference>
<dbReference type="GO" id="GO:0016020">
    <property type="term" value="C:membrane"/>
    <property type="evidence" value="ECO:0007669"/>
    <property type="project" value="UniProtKB-SubCell"/>
</dbReference>
<dbReference type="InterPro" id="IPR001750">
    <property type="entry name" value="ND/Mrp_TM"/>
</dbReference>
<dbReference type="OrthoDB" id="9807568at2"/>
<feature type="domain" description="NADH-Ubiquinone oxidoreductase (complex I) chain 5 N-terminal" evidence="9">
    <location>
        <begin position="69"/>
        <end position="119"/>
    </location>
</feature>
<feature type="transmembrane region" description="Helical" evidence="7">
    <location>
        <begin position="85"/>
        <end position="104"/>
    </location>
</feature>
<feature type="transmembrane region" description="Helical" evidence="7">
    <location>
        <begin position="281"/>
        <end position="302"/>
    </location>
</feature>
<sequence length="682" mass="74147">MPAHLLWLFPLLPFTGFLLNGTIGRKLPKAGVAAIALFFTAIPALLWMWLWFYMRSHEVLQITAASRPWIETAAFSVRFALTVDHLTLIMLGVITCVGFLIHIYSTGYMADDEGYWRFFAYLNLFMFFMLTLVLAESFLLLFVGWEGVGLASYLLIGFYWKKPSANNAGKKAFVVNRVGDFGFLLAMFLLINHFGTLSFTQVFAAIQRQPELHGGFLTAIALLLIVGAAGKSAQIPLYVWLPDAMEGPTPVSALIHAATMVTAGVYLVARSHVLFDRSPFALGVVAIIGAATALFAATIGAVQHDIKRVLAYSTISQLGYMFLGCGVAAYGAAVFHLMTHAFFKALLFLAAGSVIHALSGEQDMRVMGGLRKRIPVTFWTMTMGVIAIAGIWPFAGFFSKDEILWQTFSHTENPLHYLLWAVGLITAGLTSFYMFRLWFKTFFGAERFDEHNLGEAHGHAAHAGEQEHDDSQSAHGHHGVHESPWVMLGPLAILAVLSIIGGWVGVPAAQFGHDEIGHFLAPVFAPAMEGAHAAAEETASRGMELGLAAVSLLTALAGFLAAYFFYYKKPGTLGAKATNNPLYKLVSNKYYVDEIYHYAVVTPILVFSRLILGALVDGGLVSGSGALAAFLTRQAGNGTRRMQSGNIRSYAGWLAAGAAAVILLMTYTALTEHATKAALHLK</sequence>
<dbReference type="GO" id="GO:0003954">
    <property type="term" value="F:NADH dehydrogenase activity"/>
    <property type="evidence" value="ECO:0007669"/>
    <property type="project" value="TreeGrafter"/>
</dbReference>
<keyword evidence="3 7" id="KW-1133">Transmembrane helix</keyword>
<feature type="transmembrane region" description="Helical" evidence="7">
    <location>
        <begin position="141"/>
        <end position="160"/>
    </location>
</feature>
<dbReference type="RefSeq" id="WP_083344526.1">
    <property type="nucleotide sequence ID" value="NZ_LT629690.1"/>
</dbReference>
<feature type="transmembrane region" description="Helical" evidence="7">
    <location>
        <begin position="251"/>
        <end position="269"/>
    </location>
</feature>
<dbReference type="PRINTS" id="PR01435">
    <property type="entry name" value="NPOXDRDTASE5"/>
</dbReference>
<feature type="compositionally biased region" description="Basic and acidic residues" evidence="6">
    <location>
        <begin position="458"/>
        <end position="472"/>
    </location>
</feature>
<dbReference type="GO" id="GO:0015990">
    <property type="term" value="P:electron transport coupled proton transport"/>
    <property type="evidence" value="ECO:0007669"/>
    <property type="project" value="TreeGrafter"/>
</dbReference>
<keyword evidence="11" id="KW-1185">Reference proteome</keyword>
<dbReference type="PRINTS" id="PR01434">
    <property type="entry name" value="NADHDHGNASE5"/>
</dbReference>
<organism evidence="10 11">
    <name type="scientific">Terriglobus roseus</name>
    <dbReference type="NCBI Taxonomy" id="392734"/>
    <lineage>
        <taxon>Bacteria</taxon>
        <taxon>Pseudomonadati</taxon>
        <taxon>Acidobacteriota</taxon>
        <taxon>Terriglobia</taxon>
        <taxon>Terriglobales</taxon>
        <taxon>Acidobacteriaceae</taxon>
        <taxon>Terriglobus</taxon>
    </lineage>
</organism>
<feature type="region of interest" description="Disordered" evidence="6">
    <location>
        <begin position="458"/>
        <end position="480"/>
    </location>
</feature>
<feature type="transmembrane region" description="Helical" evidence="7">
    <location>
        <begin position="116"/>
        <end position="135"/>
    </location>
</feature>
<feature type="transmembrane region" description="Helical" evidence="7">
    <location>
        <begin position="212"/>
        <end position="230"/>
    </location>
</feature>
<dbReference type="GO" id="GO:0012505">
    <property type="term" value="C:endomembrane system"/>
    <property type="evidence" value="ECO:0007669"/>
    <property type="project" value="UniProtKB-SubCell"/>
</dbReference>
<evidence type="ECO:0000256" key="2">
    <source>
        <dbReference type="ARBA" id="ARBA00022692"/>
    </source>
</evidence>
<comment type="subcellular location">
    <subcellularLocation>
        <location evidence="1">Endomembrane system</location>
        <topology evidence="1">Multi-pass membrane protein</topology>
    </subcellularLocation>
    <subcellularLocation>
        <location evidence="5">Membrane</location>
        <topology evidence="5">Multi-pass membrane protein</topology>
    </subcellularLocation>
</comment>
<evidence type="ECO:0000256" key="7">
    <source>
        <dbReference type="SAM" id="Phobius"/>
    </source>
</evidence>
<evidence type="ECO:0000313" key="10">
    <source>
        <dbReference type="EMBL" id="SDF11264.1"/>
    </source>
</evidence>
<evidence type="ECO:0000256" key="6">
    <source>
        <dbReference type="SAM" id="MobiDB-lite"/>
    </source>
</evidence>
<evidence type="ECO:0000256" key="1">
    <source>
        <dbReference type="ARBA" id="ARBA00004127"/>
    </source>
</evidence>
<dbReference type="PANTHER" id="PTHR42829">
    <property type="entry name" value="NADH-UBIQUINONE OXIDOREDUCTASE CHAIN 5"/>
    <property type="match status" value="1"/>
</dbReference>
<feature type="transmembrane region" description="Helical" evidence="7">
    <location>
        <begin position="378"/>
        <end position="398"/>
    </location>
</feature>
<evidence type="ECO:0000256" key="4">
    <source>
        <dbReference type="ARBA" id="ARBA00023136"/>
    </source>
</evidence>
<keyword evidence="2 5" id="KW-0812">Transmembrane</keyword>
<gene>
    <name evidence="10" type="ORF">SAMN05444167_1426</name>
</gene>